<evidence type="ECO:0000259" key="6">
    <source>
        <dbReference type="PROSITE" id="PS50913"/>
    </source>
</evidence>
<feature type="domain" description="GRIP" evidence="6">
    <location>
        <begin position="323"/>
        <end position="374"/>
    </location>
</feature>
<dbReference type="GO" id="GO:0005794">
    <property type="term" value="C:Golgi apparatus"/>
    <property type="evidence" value="ECO:0007669"/>
    <property type="project" value="UniProtKB-SubCell"/>
</dbReference>
<evidence type="ECO:0000256" key="3">
    <source>
        <dbReference type="ARBA" id="ARBA00023054"/>
    </source>
</evidence>
<dbReference type="PANTHER" id="PTHR18921:SF2">
    <property type="entry name" value="THYROID RECEPTOR-INTERACTING PROTEIN 11"/>
    <property type="match status" value="1"/>
</dbReference>
<evidence type="ECO:0000256" key="5">
    <source>
        <dbReference type="SAM" id="MobiDB-lite"/>
    </source>
</evidence>
<feature type="region of interest" description="Disordered" evidence="5">
    <location>
        <begin position="371"/>
        <end position="430"/>
    </location>
</feature>
<keyword evidence="8" id="KW-1185">Reference proteome</keyword>
<dbReference type="PANTHER" id="PTHR18921">
    <property type="entry name" value="MYOSIN HEAVY CHAIN - RELATED"/>
    <property type="match status" value="1"/>
</dbReference>
<dbReference type="FunCoup" id="A0A3N4M4K7">
    <property type="interactions" value="57"/>
</dbReference>
<dbReference type="OrthoDB" id="425925at2759"/>
<dbReference type="InParanoid" id="A0A3N4M4K7"/>
<accession>A0A3N4M4K7</accession>
<protein>
    <recommendedName>
        <fullName evidence="6">GRIP domain-containing protein</fullName>
    </recommendedName>
</protein>
<feature type="region of interest" description="Disordered" evidence="5">
    <location>
        <begin position="33"/>
        <end position="63"/>
    </location>
</feature>
<dbReference type="InterPro" id="IPR019459">
    <property type="entry name" value="GRAB"/>
</dbReference>
<reference evidence="7 8" key="1">
    <citation type="journal article" date="2018" name="Nat. Ecol. Evol.">
        <title>Pezizomycetes genomes reveal the molecular basis of ectomycorrhizal truffle lifestyle.</title>
        <authorList>
            <person name="Murat C."/>
            <person name="Payen T."/>
            <person name="Noel B."/>
            <person name="Kuo A."/>
            <person name="Morin E."/>
            <person name="Chen J."/>
            <person name="Kohler A."/>
            <person name="Krizsan K."/>
            <person name="Balestrini R."/>
            <person name="Da Silva C."/>
            <person name="Montanini B."/>
            <person name="Hainaut M."/>
            <person name="Levati E."/>
            <person name="Barry K.W."/>
            <person name="Belfiori B."/>
            <person name="Cichocki N."/>
            <person name="Clum A."/>
            <person name="Dockter R.B."/>
            <person name="Fauchery L."/>
            <person name="Guy J."/>
            <person name="Iotti M."/>
            <person name="Le Tacon F."/>
            <person name="Lindquist E.A."/>
            <person name="Lipzen A."/>
            <person name="Malagnac F."/>
            <person name="Mello A."/>
            <person name="Molinier V."/>
            <person name="Miyauchi S."/>
            <person name="Poulain J."/>
            <person name="Riccioni C."/>
            <person name="Rubini A."/>
            <person name="Sitrit Y."/>
            <person name="Splivallo R."/>
            <person name="Traeger S."/>
            <person name="Wang M."/>
            <person name="Zifcakova L."/>
            <person name="Wipf D."/>
            <person name="Zambonelli A."/>
            <person name="Paolocci F."/>
            <person name="Nowrousian M."/>
            <person name="Ottonello S."/>
            <person name="Baldrian P."/>
            <person name="Spatafora J.W."/>
            <person name="Henrissat B."/>
            <person name="Nagy L.G."/>
            <person name="Aury J.M."/>
            <person name="Wincker P."/>
            <person name="Grigoriev I.V."/>
            <person name="Bonfante P."/>
            <person name="Martin F.M."/>
        </authorList>
    </citation>
    <scope>NUCLEOTIDE SEQUENCE [LARGE SCALE GENOMIC DNA]</scope>
    <source>
        <strain evidence="7 8">ATCC MYA-4762</strain>
    </source>
</reference>
<feature type="coiled-coil region" evidence="4">
    <location>
        <begin position="182"/>
        <end position="273"/>
    </location>
</feature>
<comment type="subcellular location">
    <subcellularLocation>
        <location evidence="1">Golgi apparatus</location>
    </subcellularLocation>
</comment>
<name>A0A3N4M4K7_9PEZI</name>
<sequence length="430" mass="49959">MKELLVKQQTKTKELEERLKQVIQDWSKEKSELQKELKEAKEAHQKDLAEGDKRQAKVEDENRQLSEQYRNLLEKISTLKERMGKKLKADADALEEARSTTAELEEQNMLLTNQLDELRSEYRKLNEESRDVIRELANLRNRLNLSQQNWVKEREELISQEKHLHEEYATTRQAMQDWEVIAMEERSMRESLADRVVELEEQLAAFKTGYEKAISERDRETATIDGLQRALREIQEARKLELREITENMQGSIDHLMEKSQMMELRAIEAEAQLLKSQDDLERFQQFEKEVKEKNLLIGKLRHEAVTLNDHLTKALRMLKKGSASNNVDKQLVSNVFLSFLSIQRGDAKKFEVLQLIASVLDWNDEQRERAGLARPGTSSTQNTLTTPQGSFSRASSPLMPYHRTPSTPSLSDPYEGSREVRSPQSQISP</sequence>
<dbReference type="AlphaFoldDB" id="A0A3N4M4K7"/>
<evidence type="ECO:0000256" key="2">
    <source>
        <dbReference type="ARBA" id="ARBA00023034"/>
    </source>
</evidence>
<dbReference type="PROSITE" id="PS50913">
    <property type="entry name" value="GRIP"/>
    <property type="match status" value="1"/>
</dbReference>
<gene>
    <name evidence="7" type="ORF">L211DRAFT_778448</name>
</gene>
<feature type="compositionally biased region" description="Polar residues" evidence="5">
    <location>
        <begin position="377"/>
        <end position="396"/>
    </location>
</feature>
<keyword evidence="3 4" id="KW-0175">Coiled coil</keyword>
<dbReference type="Proteomes" id="UP000267821">
    <property type="component" value="Unassembled WGS sequence"/>
</dbReference>
<dbReference type="GO" id="GO:0006888">
    <property type="term" value="P:endoplasmic reticulum to Golgi vesicle-mediated transport"/>
    <property type="evidence" value="ECO:0007669"/>
    <property type="project" value="TreeGrafter"/>
</dbReference>
<evidence type="ECO:0000256" key="1">
    <source>
        <dbReference type="ARBA" id="ARBA00004555"/>
    </source>
</evidence>
<evidence type="ECO:0000313" key="8">
    <source>
        <dbReference type="Proteomes" id="UP000267821"/>
    </source>
</evidence>
<evidence type="ECO:0000313" key="7">
    <source>
        <dbReference type="EMBL" id="RPB28302.1"/>
    </source>
</evidence>
<dbReference type="EMBL" id="ML121529">
    <property type="protein sequence ID" value="RPB28302.1"/>
    <property type="molecule type" value="Genomic_DNA"/>
</dbReference>
<dbReference type="Pfam" id="PF10375">
    <property type="entry name" value="GRAB"/>
    <property type="match status" value="1"/>
</dbReference>
<proteinExistence type="predicted"/>
<dbReference type="InterPro" id="IPR000237">
    <property type="entry name" value="GRIP_dom"/>
</dbReference>
<organism evidence="7 8">
    <name type="scientific">Terfezia boudieri ATCC MYA-4762</name>
    <dbReference type="NCBI Taxonomy" id="1051890"/>
    <lineage>
        <taxon>Eukaryota</taxon>
        <taxon>Fungi</taxon>
        <taxon>Dikarya</taxon>
        <taxon>Ascomycota</taxon>
        <taxon>Pezizomycotina</taxon>
        <taxon>Pezizomycetes</taxon>
        <taxon>Pezizales</taxon>
        <taxon>Pezizaceae</taxon>
        <taxon>Terfezia</taxon>
    </lineage>
</organism>
<keyword evidence="2" id="KW-0333">Golgi apparatus</keyword>
<evidence type="ECO:0000256" key="4">
    <source>
        <dbReference type="SAM" id="Coils"/>
    </source>
</evidence>
<dbReference type="GO" id="GO:0031267">
    <property type="term" value="F:small GTPase binding"/>
    <property type="evidence" value="ECO:0007669"/>
    <property type="project" value="TreeGrafter"/>
</dbReference>
<dbReference type="GO" id="GO:0007030">
    <property type="term" value="P:Golgi organization"/>
    <property type="evidence" value="ECO:0007669"/>
    <property type="project" value="TreeGrafter"/>
</dbReference>
<dbReference type="STRING" id="1051890.A0A3N4M4K7"/>